<accession>A0ACC2LY01</accession>
<name>A0ACC2LY01_PERAE</name>
<keyword evidence="2" id="KW-1185">Reference proteome</keyword>
<evidence type="ECO:0000313" key="2">
    <source>
        <dbReference type="Proteomes" id="UP001234297"/>
    </source>
</evidence>
<evidence type="ECO:0000313" key="1">
    <source>
        <dbReference type="EMBL" id="KAJ8638245.1"/>
    </source>
</evidence>
<proteinExistence type="predicted"/>
<reference evidence="1 2" key="1">
    <citation type="journal article" date="2022" name="Hortic Res">
        <title>A haplotype resolved chromosomal level avocado genome allows analysis of novel avocado genes.</title>
        <authorList>
            <person name="Nath O."/>
            <person name="Fletcher S.J."/>
            <person name="Hayward A."/>
            <person name="Shaw L.M."/>
            <person name="Masouleh A.K."/>
            <person name="Furtado A."/>
            <person name="Henry R.J."/>
            <person name="Mitter N."/>
        </authorList>
    </citation>
    <scope>NUCLEOTIDE SEQUENCE [LARGE SCALE GENOMIC DNA]</scope>
    <source>
        <strain evidence="2">cv. Hass</strain>
    </source>
</reference>
<gene>
    <name evidence="1" type="ORF">MRB53_012512</name>
</gene>
<organism evidence="1 2">
    <name type="scientific">Persea americana</name>
    <name type="common">Avocado</name>
    <dbReference type="NCBI Taxonomy" id="3435"/>
    <lineage>
        <taxon>Eukaryota</taxon>
        <taxon>Viridiplantae</taxon>
        <taxon>Streptophyta</taxon>
        <taxon>Embryophyta</taxon>
        <taxon>Tracheophyta</taxon>
        <taxon>Spermatophyta</taxon>
        <taxon>Magnoliopsida</taxon>
        <taxon>Magnoliidae</taxon>
        <taxon>Laurales</taxon>
        <taxon>Lauraceae</taxon>
        <taxon>Persea</taxon>
    </lineage>
</organism>
<dbReference type="Proteomes" id="UP001234297">
    <property type="component" value="Chromosome 3"/>
</dbReference>
<sequence>MERVVEGLVEEGEDMMTTAFTSKKDNGREEKAIQCPPCKRTLHSLQPVETTNLFSDKSNCLVQVETAEQA</sequence>
<protein>
    <submittedName>
        <fullName evidence="1">Uncharacterized protein</fullName>
    </submittedName>
</protein>
<dbReference type="EMBL" id="CM056811">
    <property type="protein sequence ID" value="KAJ8638245.1"/>
    <property type="molecule type" value="Genomic_DNA"/>
</dbReference>
<comment type="caution">
    <text evidence="1">The sequence shown here is derived from an EMBL/GenBank/DDBJ whole genome shotgun (WGS) entry which is preliminary data.</text>
</comment>